<name>A0A1D2A5Y8_AUXPR</name>
<dbReference type="EMBL" id="GDKF01003986">
    <property type="protein sequence ID" value="JAT74636.1"/>
    <property type="molecule type" value="Transcribed_RNA"/>
</dbReference>
<evidence type="ECO:0000256" key="1">
    <source>
        <dbReference type="SAM" id="MobiDB-lite"/>
    </source>
</evidence>
<proteinExistence type="predicted"/>
<accession>A0A1D2A5Y8</accession>
<feature type="non-terminal residue" evidence="2">
    <location>
        <position position="135"/>
    </location>
</feature>
<reference evidence="2" key="1">
    <citation type="submission" date="2015-08" db="EMBL/GenBank/DDBJ databases">
        <authorList>
            <person name="Babu N.S."/>
            <person name="Beckwith C.J."/>
            <person name="Beseler K.G."/>
            <person name="Brison A."/>
            <person name="Carone J.V."/>
            <person name="Caskin T.P."/>
            <person name="Diamond M."/>
            <person name="Durham M.E."/>
            <person name="Foxe J.M."/>
            <person name="Go M."/>
            <person name="Henderson B.A."/>
            <person name="Jones I.B."/>
            <person name="McGettigan J.A."/>
            <person name="Micheletti S.J."/>
            <person name="Nasrallah M.E."/>
            <person name="Ortiz D."/>
            <person name="Piller C.R."/>
            <person name="Privatt S.R."/>
            <person name="Schneider S.L."/>
            <person name="Sharp S."/>
            <person name="Smith T.C."/>
            <person name="Stanton J.D."/>
            <person name="Ullery H.E."/>
            <person name="Wilson R.J."/>
            <person name="Serrano M.G."/>
            <person name="Buck G."/>
            <person name="Lee V."/>
            <person name="Wang Y."/>
            <person name="Carvalho R."/>
            <person name="Voegtly L."/>
            <person name="Shi R."/>
            <person name="Duckworth R."/>
            <person name="Johnson A."/>
            <person name="Loviza R."/>
            <person name="Walstead R."/>
            <person name="Shah Z."/>
            <person name="Kiflezghi M."/>
            <person name="Wade K."/>
            <person name="Ball S.L."/>
            <person name="Bradley K.W."/>
            <person name="Asai D.J."/>
            <person name="Bowman C.A."/>
            <person name="Russell D.A."/>
            <person name="Pope W.H."/>
            <person name="Jacobs-Sera D."/>
            <person name="Hendrix R.W."/>
            <person name="Hatfull G.F."/>
        </authorList>
    </citation>
    <scope>NUCLEOTIDE SEQUENCE</scope>
</reference>
<evidence type="ECO:0000313" key="2">
    <source>
        <dbReference type="EMBL" id="JAT74636.1"/>
    </source>
</evidence>
<sequence length="135" mass="14690">MNWPARTPSRVKRPKPLAPARRTSSAAYSRLVNCWLVQRSPQGQYSWTGRSWRGQDSHALHAHVRDEACGALANPVTHGRQLPTHRHAFDVEHAVQAVLPAADAGGVRGPDVLALADHDVILLLHPPGTVGVDLL</sequence>
<organism evidence="2">
    <name type="scientific">Auxenochlorella protothecoides</name>
    <name type="common">Green microalga</name>
    <name type="synonym">Chlorella protothecoides</name>
    <dbReference type="NCBI Taxonomy" id="3075"/>
    <lineage>
        <taxon>Eukaryota</taxon>
        <taxon>Viridiplantae</taxon>
        <taxon>Chlorophyta</taxon>
        <taxon>core chlorophytes</taxon>
        <taxon>Trebouxiophyceae</taxon>
        <taxon>Chlorellales</taxon>
        <taxon>Chlorellaceae</taxon>
        <taxon>Auxenochlorella</taxon>
    </lineage>
</organism>
<gene>
    <name evidence="2" type="ORF">g.65873</name>
</gene>
<protein>
    <submittedName>
        <fullName evidence="2">Uncharacterized protein</fullName>
    </submittedName>
</protein>
<feature type="region of interest" description="Disordered" evidence="1">
    <location>
        <begin position="1"/>
        <end position="22"/>
    </location>
</feature>
<dbReference type="AlphaFoldDB" id="A0A1D2A5Y8"/>